<evidence type="ECO:0000313" key="15">
    <source>
        <dbReference type="EMBL" id="SDK14921.1"/>
    </source>
</evidence>
<evidence type="ECO:0000259" key="14">
    <source>
        <dbReference type="Pfam" id="PF13632"/>
    </source>
</evidence>
<evidence type="ECO:0000256" key="13">
    <source>
        <dbReference type="SAM" id="Phobius"/>
    </source>
</evidence>
<dbReference type="PANTHER" id="PTHR43867:SF5">
    <property type="entry name" value="GLUCANS BIOSYNTHESIS GLUCOSYLTRANSFERASE H"/>
    <property type="match status" value="1"/>
</dbReference>
<protein>
    <recommendedName>
        <fullName evidence="4">Glucans biosynthesis glucosyltransferase H</fullName>
    </recommendedName>
</protein>
<evidence type="ECO:0000256" key="3">
    <source>
        <dbReference type="ARBA" id="ARBA00009337"/>
    </source>
</evidence>
<evidence type="ECO:0000256" key="7">
    <source>
        <dbReference type="ARBA" id="ARBA00022676"/>
    </source>
</evidence>
<feature type="domain" description="Glycosyltransferase 2-like" evidence="14">
    <location>
        <begin position="213"/>
        <end position="444"/>
    </location>
</feature>
<feature type="transmembrane region" description="Helical" evidence="13">
    <location>
        <begin position="61"/>
        <end position="86"/>
    </location>
</feature>
<keyword evidence="7" id="KW-0328">Glycosyltransferase</keyword>
<evidence type="ECO:0000256" key="8">
    <source>
        <dbReference type="ARBA" id="ARBA00022679"/>
    </source>
</evidence>
<evidence type="ECO:0000256" key="6">
    <source>
        <dbReference type="ARBA" id="ARBA00022519"/>
    </source>
</evidence>
<proteinExistence type="inferred from homology"/>
<accession>A0A1G8ZIM5</accession>
<keyword evidence="6" id="KW-0997">Cell inner membrane</keyword>
<keyword evidence="11 13" id="KW-0472">Membrane</keyword>
<dbReference type="Gene3D" id="3.90.550.10">
    <property type="entry name" value="Spore Coat Polysaccharide Biosynthesis Protein SpsA, Chain A"/>
    <property type="match status" value="1"/>
</dbReference>
<dbReference type="Proteomes" id="UP000198525">
    <property type="component" value="Unassembled WGS sequence"/>
</dbReference>
<keyword evidence="8 15" id="KW-0808">Transferase</keyword>
<dbReference type="GO" id="GO:0005886">
    <property type="term" value="C:plasma membrane"/>
    <property type="evidence" value="ECO:0007669"/>
    <property type="project" value="UniProtKB-SubCell"/>
</dbReference>
<dbReference type="NCBIfam" id="NF003958">
    <property type="entry name" value="PRK05454.2-1"/>
    <property type="match status" value="1"/>
</dbReference>
<evidence type="ECO:0000256" key="5">
    <source>
        <dbReference type="ARBA" id="ARBA00022475"/>
    </source>
</evidence>
<comment type="subcellular location">
    <subcellularLocation>
        <location evidence="1">Cell inner membrane</location>
        <topology evidence="1">Multi-pass membrane protein</topology>
    </subcellularLocation>
</comment>
<feature type="transmembrane region" description="Helical" evidence="13">
    <location>
        <begin position="28"/>
        <end position="49"/>
    </location>
</feature>
<keyword evidence="5" id="KW-1003">Cell membrane</keyword>
<dbReference type="AlphaFoldDB" id="A0A1G8ZIM5"/>
<keyword evidence="9 13" id="KW-0812">Transmembrane</keyword>
<dbReference type="PANTHER" id="PTHR43867">
    <property type="entry name" value="CELLULOSE SYNTHASE CATALYTIC SUBUNIT A [UDP-FORMING]"/>
    <property type="match status" value="1"/>
</dbReference>
<dbReference type="GO" id="GO:0016758">
    <property type="term" value="F:hexosyltransferase activity"/>
    <property type="evidence" value="ECO:0007669"/>
    <property type="project" value="TreeGrafter"/>
</dbReference>
<evidence type="ECO:0000256" key="11">
    <source>
        <dbReference type="ARBA" id="ARBA00023136"/>
    </source>
</evidence>
<feature type="transmembrane region" description="Helical" evidence="13">
    <location>
        <begin position="382"/>
        <end position="404"/>
    </location>
</feature>
<feature type="transmembrane region" description="Helical" evidence="13">
    <location>
        <begin position="471"/>
        <end position="498"/>
    </location>
</feature>
<dbReference type="InterPro" id="IPR029044">
    <property type="entry name" value="Nucleotide-diphossugar_trans"/>
</dbReference>
<dbReference type="Pfam" id="PF13632">
    <property type="entry name" value="Glyco_trans_2_3"/>
    <property type="match status" value="1"/>
</dbReference>
<dbReference type="EMBL" id="FNES01000012">
    <property type="protein sequence ID" value="SDK14921.1"/>
    <property type="molecule type" value="Genomic_DNA"/>
</dbReference>
<organism evidence="15 16">
    <name type="scientific">Billgrantia gudaonensis</name>
    <dbReference type="NCBI Taxonomy" id="376427"/>
    <lineage>
        <taxon>Bacteria</taxon>
        <taxon>Pseudomonadati</taxon>
        <taxon>Pseudomonadota</taxon>
        <taxon>Gammaproteobacteria</taxon>
        <taxon>Oceanospirillales</taxon>
        <taxon>Halomonadaceae</taxon>
        <taxon>Billgrantia</taxon>
    </lineage>
</organism>
<dbReference type="NCBIfam" id="NF003962">
    <property type="entry name" value="PRK05454.2-5"/>
    <property type="match status" value="1"/>
</dbReference>
<feature type="transmembrane region" description="Helical" evidence="13">
    <location>
        <begin position="547"/>
        <end position="566"/>
    </location>
</feature>
<name>A0A1G8ZIM5_9GAMM</name>
<dbReference type="SUPFAM" id="SSF53448">
    <property type="entry name" value="Nucleotide-diphospho-sugar transferases"/>
    <property type="match status" value="1"/>
</dbReference>
<evidence type="ECO:0000313" key="16">
    <source>
        <dbReference type="Proteomes" id="UP000198525"/>
    </source>
</evidence>
<evidence type="ECO:0000256" key="12">
    <source>
        <dbReference type="SAM" id="MobiDB-lite"/>
    </source>
</evidence>
<keyword evidence="16" id="KW-1185">Reference proteome</keyword>
<evidence type="ECO:0000256" key="10">
    <source>
        <dbReference type="ARBA" id="ARBA00022989"/>
    </source>
</evidence>
<feature type="region of interest" description="Disordered" evidence="12">
    <location>
        <begin position="601"/>
        <end position="633"/>
    </location>
</feature>
<reference evidence="15 16" key="1">
    <citation type="submission" date="2016-10" db="EMBL/GenBank/DDBJ databases">
        <authorList>
            <person name="de Groot N.N."/>
        </authorList>
    </citation>
    <scope>NUCLEOTIDE SEQUENCE [LARGE SCALE GENOMIC DNA]</scope>
    <source>
        <strain evidence="15 16">CGMCC 1.6133</strain>
    </source>
</reference>
<dbReference type="InterPro" id="IPR050321">
    <property type="entry name" value="Glycosyltr_2/OpgH_subfam"/>
</dbReference>
<evidence type="ECO:0000256" key="9">
    <source>
        <dbReference type="ARBA" id="ARBA00022692"/>
    </source>
</evidence>
<keyword evidence="10 13" id="KW-1133">Transmembrane helix</keyword>
<dbReference type="OrthoDB" id="9775281at2"/>
<evidence type="ECO:0000256" key="2">
    <source>
        <dbReference type="ARBA" id="ARBA00005001"/>
    </source>
</evidence>
<dbReference type="STRING" id="376427.SAMN04487954_11233"/>
<comment type="similarity">
    <text evidence="3">Belongs to the glycosyltransferase 2 family. OpgH subfamily.</text>
</comment>
<feature type="transmembrane region" description="Helical" evidence="13">
    <location>
        <begin position="434"/>
        <end position="459"/>
    </location>
</feature>
<dbReference type="RefSeq" id="WP_089687180.1">
    <property type="nucleotide sequence ID" value="NZ_FNES01000012.1"/>
</dbReference>
<sequence>MSGTPPSRAESSRPAVAPLPGLGVRRGLLAFAVGATTLAGAGLMARILAADGLAVLELALLSLFTLTFAWIALAFWSALAGFVLCLTRRDPLTLAPLPARMDEEGMPLRRRTVLAMPIHNEVPQQVVAALEATAESLIATGEAHHFEAFVLSDTTDPTIADAEADAVAALQRRLAGRLPLHYRRRADNAGRKAGNLADFCRRWGGRYDFLIGLDADSRLTGSCLVGLVRALQARPEVALIQTVPLPARQSTLFGRLSQFAAALYAPMLAAGQSVWQGDTANYWGHNAILRLDAFTACAGLPPLPGRPPLGGEILSHDFVEAALLRRGGWQVQLDTRLGGSYEEMPGNLLDYARRDRRWTQGNLQHLRLIAVPGLHPLSRLHFVMGAMAFVASLLWLAILALGSLDAALRAHQAPSYFREAPQLFPMWPEAHPELIASLFALTLALLFAPKLMGLTLALARRAAAFGGAWRLIVSALAEALVAVLLAPLMMAFHSRFVIEVLVGGRTAWTAQPREGRPVPWHAALVHTAPFTVLGVAWAAAIHVYAPLLFWWLAPIWAGLSLAPLLVRLSGVRVDALIRRELLATHRPAADTALLKYASASSDLPNATPLPPPPEMPRTMLEQPLLGRRGARSR</sequence>
<comment type="pathway">
    <text evidence="2">Glycan metabolism; osmoregulated periplasmic glucan (OPG) biosynthesis.</text>
</comment>
<gene>
    <name evidence="15" type="ORF">SAMN04487954_11233</name>
</gene>
<dbReference type="InterPro" id="IPR001173">
    <property type="entry name" value="Glyco_trans_2-like"/>
</dbReference>
<evidence type="ECO:0000256" key="1">
    <source>
        <dbReference type="ARBA" id="ARBA00004429"/>
    </source>
</evidence>
<evidence type="ECO:0000256" key="4">
    <source>
        <dbReference type="ARBA" id="ARBA00020585"/>
    </source>
</evidence>